<keyword evidence="7" id="KW-0408">Iron</keyword>
<dbReference type="Gene3D" id="2.102.10.10">
    <property type="entry name" value="Rieske [2Fe-2S] iron-sulphur domain"/>
    <property type="match status" value="1"/>
</dbReference>
<evidence type="ECO:0000256" key="7">
    <source>
        <dbReference type="ARBA" id="ARBA00023004"/>
    </source>
</evidence>
<evidence type="ECO:0000256" key="8">
    <source>
        <dbReference type="ARBA" id="ARBA00023014"/>
    </source>
</evidence>
<evidence type="ECO:0000256" key="3">
    <source>
        <dbReference type="ARBA" id="ARBA00022714"/>
    </source>
</evidence>
<dbReference type="Proteomes" id="UP000449969">
    <property type="component" value="Unassembled WGS sequence"/>
</dbReference>
<sequence length="509" mass="55367">MTMAEDNKPSGPDLTKGVSLTAFKDGKLLGHVGEEDVLLVQAGNEIFAIEPSCSHYHGPLVEGLVVGDTIRCPWHHACFSLRSGEATRPPALNALAVWEVTRDRDRIIVQRKRETPKPSAAHRSAPTPERFVIVGGGAAGFAAAETLRREGFAGAITMLSNDGAMPVDRPNLSKDYLAGNAPEDWLPLRGDDYYQDAGIDLRLNTNVSAVDAKTRSVTLGNGDKLPFDRLLLATGAEPVKLQIPGADQPHVHTLRSVADSRAIIRAAGSARRALVIGASFIGLEVAASLRARKLEVRVVAPEERPMQKVLGPEMGDFVRALHEENGVNFHLEDTVEKLDGMRATLKSGVVIEADLVVVGIGVKPRLALAEQAGLVADRGLSVSEYLETSVSGIFAAGDIARWPDPHSRQTIRVEHWVVAERQGQTAARNMLGKRERFDAVPFFWSQHYDVPINYVGHAESFDDIAIDGSIEGKDCLLKYRKGGRVLAVASIYRDLDNLKAELEMERLRA</sequence>
<evidence type="ECO:0000259" key="9">
    <source>
        <dbReference type="PROSITE" id="PS51296"/>
    </source>
</evidence>
<dbReference type="InterPro" id="IPR036922">
    <property type="entry name" value="Rieske_2Fe-2S_sf"/>
</dbReference>
<comment type="cofactor">
    <cofactor evidence="1">
        <name>FAD</name>
        <dbReference type="ChEBI" id="CHEBI:57692"/>
    </cofactor>
</comment>
<evidence type="ECO:0000256" key="1">
    <source>
        <dbReference type="ARBA" id="ARBA00001974"/>
    </source>
</evidence>
<proteinExistence type="predicted"/>
<dbReference type="EMBL" id="WQNE01000004">
    <property type="protein sequence ID" value="MVT72997.1"/>
    <property type="molecule type" value="Genomic_DNA"/>
</dbReference>
<gene>
    <name evidence="10" type="ORF">GPL20_07740</name>
</gene>
<dbReference type="InterPro" id="IPR036188">
    <property type="entry name" value="FAD/NAD-bd_sf"/>
</dbReference>
<keyword evidence="6" id="KW-0560">Oxidoreductase</keyword>
<evidence type="ECO:0000256" key="4">
    <source>
        <dbReference type="ARBA" id="ARBA00022723"/>
    </source>
</evidence>
<dbReference type="PANTHER" id="PTHR43557">
    <property type="entry name" value="APOPTOSIS-INDUCING FACTOR 1"/>
    <property type="match status" value="1"/>
</dbReference>
<dbReference type="CDD" id="cd03478">
    <property type="entry name" value="Rieske_AIFL_N"/>
    <property type="match status" value="1"/>
</dbReference>
<dbReference type="Gene3D" id="3.50.50.60">
    <property type="entry name" value="FAD/NAD(P)-binding domain"/>
    <property type="match status" value="2"/>
</dbReference>
<dbReference type="Pfam" id="PF00355">
    <property type="entry name" value="Rieske"/>
    <property type="match status" value="1"/>
</dbReference>
<keyword evidence="8" id="KW-0411">Iron-sulfur</keyword>
<dbReference type="InterPro" id="IPR023753">
    <property type="entry name" value="FAD/NAD-binding_dom"/>
</dbReference>
<dbReference type="Pfam" id="PF07992">
    <property type="entry name" value="Pyr_redox_2"/>
    <property type="match status" value="1"/>
</dbReference>
<feature type="domain" description="Rieske" evidence="9">
    <location>
        <begin position="15"/>
        <end position="109"/>
    </location>
</feature>
<evidence type="ECO:0000256" key="5">
    <source>
        <dbReference type="ARBA" id="ARBA00022827"/>
    </source>
</evidence>
<keyword evidence="2" id="KW-0285">Flavoprotein</keyword>
<dbReference type="GO" id="GO:0005737">
    <property type="term" value="C:cytoplasm"/>
    <property type="evidence" value="ECO:0007669"/>
    <property type="project" value="TreeGrafter"/>
</dbReference>
<dbReference type="GO" id="GO:0016651">
    <property type="term" value="F:oxidoreductase activity, acting on NAD(P)H"/>
    <property type="evidence" value="ECO:0007669"/>
    <property type="project" value="TreeGrafter"/>
</dbReference>
<comment type="caution">
    <text evidence="10">The sequence shown here is derived from an EMBL/GenBank/DDBJ whole genome shotgun (WGS) entry which is preliminary data.</text>
</comment>
<keyword evidence="3" id="KW-0001">2Fe-2S</keyword>
<evidence type="ECO:0000256" key="2">
    <source>
        <dbReference type="ARBA" id="ARBA00022630"/>
    </source>
</evidence>
<dbReference type="OrthoDB" id="7809559at2"/>
<evidence type="ECO:0000313" key="10">
    <source>
        <dbReference type="EMBL" id="MVT72997.1"/>
    </source>
</evidence>
<dbReference type="Gene3D" id="3.30.390.30">
    <property type="match status" value="1"/>
</dbReference>
<dbReference type="InterPro" id="IPR017941">
    <property type="entry name" value="Rieske_2Fe-2S"/>
</dbReference>
<dbReference type="GO" id="GO:0051537">
    <property type="term" value="F:2 iron, 2 sulfur cluster binding"/>
    <property type="evidence" value="ECO:0007669"/>
    <property type="project" value="UniProtKB-KW"/>
</dbReference>
<keyword evidence="5" id="KW-0274">FAD</keyword>
<dbReference type="SUPFAM" id="SSF50022">
    <property type="entry name" value="ISP domain"/>
    <property type="match status" value="1"/>
</dbReference>
<dbReference type="InterPro" id="IPR028202">
    <property type="entry name" value="Reductase_C"/>
</dbReference>
<evidence type="ECO:0000313" key="11">
    <source>
        <dbReference type="Proteomes" id="UP000449969"/>
    </source>
</evidence>
<dbReference type="SUPFAM" id="SSF55424">
    <property type="entry name" value="FAD/NAD-linked reductases, dimerisation (C-terminal) domain"/>
    <property type="match status" value="1"/>
</dbReference>
<dbReference type="Pfam" id="PF14759">
    <property type="entry name" value="Reductase_C"/>
    <property type="match status" value="1"/>
</dbReference>
<dbReference type="SUPFAM" id="SSF51905">
    <property type="entry name" value="FAD/NAD(P)-binding domain"/>
    <property type="match status" value="2"/>
</dbReference>
<organism evidence="10 11">
    <name type="scientific">Bradyrhizobium cajani</name>
    <dbReference type="NCBI Taxonomy" id="1928661"/>
    <lineage>
        <taxon>Bacteria</taxon>
        <taxon>Pseudomonadati</taxon>
        <taxon>Pseudomonadota</taxon>
        <taxon>Alphaproteobacteria</taxon>
        <taxon>Hyphomicrobiales</taxon>
        <taxon>Nitrobacteraceae</taxon>
        <taxon>Bradyrhizobium</taxon>
    </lineage>
</organism>
<dbReference type="GO" id="GO:0046872">
    <property type="term" value="F:metal ion binding"/>
    <property type="evidence" value="ECO:0007669"/>
    <property type="project" value="UniProtKB-KW"/>
</dbReference>
<dbReference type="PRINTS" id="PR00368">
    <property type="entry name" value="FADPNR"/>
</dbReference>
<dbReference type="PRINTS" id="PR00411">
    <property type="entry name" value="PNDRDTASEI"/>
</dbReference>
<dbReference type="PANTHER" id="PTHR43557:SF2">
    <property type="entry name" value="RIESKE DOMAIN-CONTAINING PROTEIN-RELATED"/>
    <property type="match status" value="1"/>
</dbReference>
<dbReference type="InterPro" id="IPR016156">
    <property type="entry name" value="FAD/NAD-linked_Rdtase_dimer_sf"/>
</dbReference>
<name>A0A844T2B4_9BRAD</name>
<dbReference type="InterPro" id="IPR050446">
    <property type="entry name" value="FAD-oxidoreductase/Apoptosis"/>
</dbReference>
<protein>
    <submittedName>
        <fullName evidence="10">Rieske 2Fe-2S domain-containing protein</fullName>
    </submittedName>
</protein>
<accession>A0A844T2B4</accession>
<reference evidence="10 11" key="1">
    <citation type="submission" date="2019-12" db="EMBL/GenBank/DDBJ databases">
        <title>Draft genome sequences Bradyrhizobium cajani AMBPC1010, Bradyrhizobium pachyrhizi AMBPC1040 and Bradyrhizobium yuanmingense ALSPC3051, three plant growth promoting strains isolated from nodules of Cajanus cajan L. in Dominican Republic.</title>
        <authorList>
            <person name="Flores-Felix J.D."/>
            <person name="Araujo J."/>
            <person name="Diaz-Alcantara C."/>
            <person name="Gonzalez-Andres F."/>
            <person name="Velazquez E."/>
        </authorList>
    </citation>
    <scope>NUCLEOTIDE SEQUENCE [LARGE SCALE GENOMIC DNA]</scope>
    <source>
        <strain evidence="10 11">1010</strain>
    </source>
</reference>
<dbReference type="PROSITE" id="PS51296">
    <property type="entry name" value="RIESKE"/>
    <property type="match status" value="1"/>
</dbReference>
<evidence type="ECO:0000256" key="6">
    <source>
        <dbReference type="ARBA" id="ARBA00023002"/>
    </source>
</evidence>
<keyword evidence="11" id="KW-1185">Reference proteome</keyword>
<keyword evidence="4" id="KW-0479">Metal-binding</keyword>
<dbReference type="AlphaFoldDB" id="A0A844T2B4"/>